<protein>
    <submittedName>
        <fullName evidence="1">Uncharacterized protein</fullName>
    </submittedName>
</protein>
<dbReference type="EnsemblPlants" id="AET0Gv20008000.6">
    <property type="protein sequence ID" value="AET0Gv20008000.6"/>
    <property type="gene ID" value="AET0Gv20008000"/>
</dbReference>
<sequence length="175" mass="19710">MYGYVTGIRVYASPPWAGTRTYYYYYQENQLAAGMYPRCRPCILLPLALVHKQASSLLDGLLWKVAYIWIDSSWMLADDEDRWLLAREARMVHALVLRKPLQFFMAVRREGWLPTTPARSAQDCGGCALLMAASSSLVGRRERSWGPGLRWRPTEKGASSGGMRRLAAVTCGVVC</sequence>
<reference evidence="1" key="3">
    <citation type="submission" date="2019-03" db="UniProtKB">
        <authorList>
            <consortium name="EnsemblPlants"/>
        </authorList>
    </citation>
    <scope>IDENTIFICATION</scope>
</reference>
<name>A0A452XBI0_AEGTS</name>
<dbReference type="Gramene" id="AET0Gv20008000.6">
    <property type="protein sequence ID" value="AET0Gv20008000.6"/>
    <property type="gene ID" value="AET0Gv20008000"/>
</dbReference>
<organism evidence="1 2">
    <name type="scientific">Aegilops tauschii subsp. strangulata</name>
    <name type="common">Goatgrass</name>
    <dbReference type="NCBI Taxonomy" id="200361"/>
    <lineage>
        <taxon>Eukaryota</taxon>
        <taxon>Viridiplantae</taxon>
        <taxon>Streptophyta</taxon>
        <taxon>Embryophyta</taxon>
        <taxon>Tracheophyta</taxon>
        <taxon>Spermatophyta</taxon>
        <taxon>Magnoliopsida</taxon>
        <taxon>Liliopsida</taxon>
        <taxon>Poales</taxon>
        <taxon>Poaceae</taxon>
        <taxon>BOP clade</taxon>
        <taxon>Pooideae</taxon>
        <taxon>Triticodae</taxon>
        <taxon>Triticeae</taxon>
        <taxon>Triticinae</taxon>
        <taxon>Aegilops</taxon>
    </lineage>
</organism>
<dbReference type="EnsemblPlants" id="AET0Gv20008000.5">
    <property type="protein sequence ID" value="AET0Gv20008000.5"/>
    <property type="gene ID" value="AET0Gv20008000"/>
</dbReference>
<evidence type="ECO:0000313" key="2">
    <source>
        <dbReference type="Proteomes" id="UP000015105"/>
    </source>
</evidence>
<dbReference type="Proteomes" id="UP000015105">
    <property type="component" value="Unassembled WGS sequence"/>
</dbReference>
<reference evidence="2" key="1">
    <citation type="journal article" date="2014" name="Science">
        <title>Ancient hybridizations among the ancestral genomes of bread wheat.</title>
        <authorList>
            <consortium name="International Wheat Genome Sequencing Consortium,"/>
            <person name="Marcussen T."/>
            <person name="Sandve S.R."/>
            <person name="Heier L."/>
            <person name="Spannagl M."/>
            <person name="Pfeifer M."/>
            <person name="Jakobsen K.S."/>
            <person name="Wulff B.B."/>
            <person name="Steuernagel B."/>
            <person name="Mayer K.F."/>
            <person name="Olsen O.A."/>
        </authorList>
    </citation>
    <scope>NUCLEOTIDE SEQUENCE [LARGE SCALE GENOMIC DNA]</scope>
    <source>
        <strain evidence="2">cv. AL8/78</strain>
    </source>
</reference>
<dbReference type="EnsemblPlants" id="AET0Gv20008000.7">
    <property type="protein sequence ID" value="AET0Gv20008000.7"/>
    <property type="gene ID" value="AET0Gv20008000"/>
</dbReference>
<dbReference type="AlphaFoldDB" id="A0A452XBI0"/>
<evidence type="ECO:0000313" key="1">
    <source>
        <dbReference type="EnsemblPlants" id="AET0Gv20008000.6"/>
    </source>
</evidence>
<accession>A0A452XBI0</accession>
<dbReference type="Gramene" id="AET0Gv20008000.7">
    <property type="protein sequence ID" value="AET0Gv20008000.7"/>
    <property type="gene ID" value="AET0Gv20008000"/>
</dbReference>
<proteinExistence type="predicted"/>
<reference evidence="2" key="2">
    <citation type="journal article" date="2017" name="Nat. Plants">
        <title>The Aegilops tauschii genome reveals multiple impacts of transposons.</title>
        <authorList>
            <person name="Zhao G."/>
            <person name="Zou C."/>
            <person name="Li K."/>
            <person name="Wang K."/>
            <person name="Li T."/>
            <person name="Gao L."/>
            <person name="Zhang X."/>
            <person name="Wang H."/>
            <person name="Yang Z."/>
            <person name="Liu X."/>
            <person name="Jiang W."/>
            <person name="Mao L."/>
            <person name="Kong X."/>
            <person name="Jiao Y."/>
            <person name="Jia J."/>
        </authorList>
    </citation>
    <scope>NUCLEOTIDE SEQUENCE [LARGE SCALE GENOMIC DNA]</scope>
    <source>
        <strain evidence="2">cv. AL8/78</strain>
    </source>
</reference>
<keyword evidence="2" id="KW-1185">Reference proteome</keyword>
<dbReference type="Gramene" id="AET0Gv20008000.5">
    <property type="protein sequence ID" value="AET0Gv20008000.5"/>
    <property type="gene ID" value="AET0Gv20008000"/>
</dbReference>